<comment type="caution">
    <text evidence="1">The sequence shown here is derived from an EMBL/GenBank/DDBJ whole genome shotgun (WGS) entry which is preliminary data.</text>
</comment>
<organism evidence="1 2">
    <name type="scientific">Didymella heteroderae</name>
    <dbReference type="NCBI Taxonomy" id="1769908"/>
    <lineage>
        <taxon>Eukaryota</taxon>
        <taxon>Fungi</taxon>
        <taxon>Dikarya</taxon>
        <taxon>Ascomycota</taxon>
        <taxon>Pezizomycotina</taxon>
        <taxon>Dothideomycetes</taxon>
        <taxon>Pleosporomycetidae</taxon>
        <taxon>Pleosporales</taxon>
        <taxon>Pleosporineae</taxon>
        <taxon>Didymellaceae</taxon>
        <taxon>Didymella</taxon>
    </lineage>
</organism>
<reference evidence="1" key="1">
    <citation type="submission" date="2019-04" db="EMBL/GenBank/DDBJ databases">
        <title>Sequencing of skin fungus with MAO and IRED activity.</title>
        <authorList>
            <person name="Marsaioli A.J."/>
            <person name="Bonatto J.M.C."/>
            <person name="Reis Junior O."/>
        </authorList>
    </citation>
    <scope>NUCLEOTIDE SEQUENCE</scope>
    <source>
        <strain evidence="1">28M1</strain>
    </source>
</reference>
<dbReference type="AlphaFoldDB" id="A0A9P4WMJ3"/>
<sequence length="635" mass="68905">MSTIDNHSRTLPDEVTALLERGPDSSDEVNASLKLLLNKFSTTPRSESVVEALQLLGTAVGKQKAWQESFRETGLLDYVLQSLGDVSVPLALRKQYLRIIGNCVADNDTNREAATKDISKLVDCLPSDDLTPIALAVLFNLCNDFDPAKAAAAVIRLDFTLSGYLAGHRIPDAALDYAAELLTWTTEKLTAAQFNDDVSLDAFSDLVKVALDYDEDHYHEYVAILVHYLQDPEFQAKAATPELLADLISLMLDFESRLTSDEVEAVFEELAISKSTEKTTPDSTNVILAAQLIGNVSAISATDTFAQRFNVRNQVIETVRAKLNASPSPSTICACVILGNLAMSDEVCTDMVRIMELHLPLAKILASSSKSALLYAAAGFMRHLTFPESNRASLADAGLLQTCTALLKQTDAAVRGEAAAIIGKLVTSNLHNIVKVVCEKIGETVIPDAHPVVGVEASSESTVLHQLVVQALAPAGPLPSTAMKNPTIELSRSIVTILRFLGRPRAEDDVDAIREQMLKVPLIARPLAKLVRQRFYADARSEGLLGLGLMAQTSHGAQLVLEEIREDAGLLDAIKEFAEGKDGGAEHQASSSGRDYQNAVVFLQALQNNWDADTDSLFKDQVKTLHEELGRMMVQ</sequence>
<dbReference type="InterPro" id="IPR011989">
    <property type="entry name" value="ARM-like"/>
</dbReference>
<proteinExistence type="predicted"/>
<evidence type="ECO:0000313" key="2">
    <source>
        <dbReference type="Proteomes" id="UP000758155"/>
    </source>
</evidence>
<dbReference type="EMBL" id="SWKV01000050">
    <property type="protein sequence ID" value="KAF3036451.1"/>
    <property type="molecule type" value="Genomic_DNA"/>
</dbReference>
<accession>A0A9P4WMJ3</accession>
<dbReference type="PANTHER" id="PTHR10957">
    <property type="entry name" value="RAP1 GTPASE-GDP DISSOCIATION STIMULATOR 1"/>
    <property type="match status" value="1"/>
</dbReference>
<protein>
    <recommendedName>
        <fullName evidence="3">ARM repeat-containing protein</fullName>
    </recommendedName>
</protein>
<dbReference type="OrthoDB" id="26149at2759"/>
<dbReference type="SUPFAM" id="SSF48371">
    <property type="entry name" value="ARM repeat"/>
    <property type="match status" value="1"/>
</dbReference>
<gene>
    <name evidence="1" type="ORF">E8E12_005579</name>
</gene>
<keyword evidence="2" id="KW-1185">Reference proteome</keyword>
<dbReference type="GO" id="GO:0005085">
    <property type="term" value="F:guanyl-nucleotide exchange factor activity"/>
    <property type="evidence" value="ECO:0007669"/>
    <property type="project" value="InterPro"/>
</dbReference>
<evidence type="ECO:0008006" key="3">
    <source>
        <dbReference type="Google" id="ProtNLM"/>
    </source>
</evidence>
<dbReference type="Proteomes" id="UP000758155">
    <property type="component" value="Unassembled WGS sequence"/>
</dbReference>
<dbReference type="Gene3D" id="1.25.10.10">
    <property type="entry name" value="Leucine-rich Repeat Variant"/>
    <property type="match status" value="2"/>
</dbReference>
<name>A0A9P4WMJ3_9PLEO</name>
<dbReference type="InterPro" id="IPR016024">
    <property type="entry name" value="ARM-type_fold"/>
</dbReference>
<evidence type="ECO:0000313" key="1">
    <source>
        <dbReference type="EMBL" id="KAF3036451.1"/>
    </source>
</evidence>
<dbReference type="InterPro" id="IPR040144">
    <property type="entry name" value="RAP1GDS1"/>
</dbReference>